<comment type="caution">
    <text evidence="1">The sequence shown here is derived from an EMBL/GenBank/DDBJ whole genome shotgun (WGS) entry which is preliminary data.</text>
</comment>
<keyword evidence="2" id="KW-1185">Reference proteome</keyword>
<gene>
    <name evidence="1" type="ORF">ACFSCY_34240</name>
</gene>
<accession>A0ABW4FVW1</accession>
<dbReference type="NCBIfam" id="NF040488">
    <property type="entry name" value="SCO5389_fam"/>
    <property type="match status" value="1"/>
</dbReference>
<evidence type="ECO:0000313" key="2">
    <source>
        <dbReference type="Proteomes" id="UP001597145"/>
    </source>
</evidence>
<evidence type="ECO:0000313" key="1">
    <source>
        <dbReference type="EMBL" id="MFD1534492.1"/>
    </source>
</evidence>
<organism evidence="1 2">
    <name type="scientific">Pseudonocardia aurantiaca</name>
    <dbReference type="NCBI Taxonomy" id="75290"/>
    <lineage>
        <taxon>Bacteria</taxon>
        <taxon>Bacillati</taxon>
        <taxon>Actinomycetota</taxon>
        <taxon>Actinomycetes</taxon>
        <taxon>Pseudonocardiales</taxon>
        <taxon>Pseudonocardiaceae</taxon>
        <taxon>Pseudonocardia</taxon>
    </lineage>
</organism>
<dbReference type="EMBL" id="JBHUCP010000035">
    <property type="protein sequence ID" value="MFD1534492.1"/>
    <property type="molecule type" value="Genomic_DNA"/>
</dbReference>
<dbReference type="Proteomes" id="UP001597145">
    <property type="component" value="Unassembled WGS sequence"/>
</dbReference>
<sequence length="128" mass="14150">MSLTVPNTLLEQAQHGPVSDADFIECIQNSLPYAWGLIEELAAELEKGGQPAVQSTTVPPDDGSWGQLFRLVSSDSMRGAVQRRFGVRLAFQNCCKVGLFKPEAEAEYREFITPRAQILNQNPLLLNC</sequence>
<proteinExistence type="predicted"/>
<protein>
    <submittedName>
        <fullName evidence="1">SCO5389 family protein</fullName>
    </submittedName>
</protein>
<reference evidence="2" key="1">
    <citation type="journal article" date="2019" name="Int. J. Syst. Evol. Microbiol.">
        <title>The Global Catalogue of Microorganisms (GCM) 10K type strain sequencing project: providing services to taxonomists for standard genome sequencing and annotation.</title>
        <authorList>
            <consortium name="The Broad Institute Genomics Platform"/>
            <consortium name="The Broad Institute Genome Sequencing Center for Infectious Disease"/>
            <person name="Wu L."/>
            <person name="Ma J."/>
        </authorList>
    </citation>
    <scope>NUCLEOTIDE SEQUENCE [LARGE SCALE GENOMIC DNA]</scope>
    <source>
        <strain evidence="2">JCM 12165</strain>
    </source>
</reference>
<name>A0ABW4FVW1_9PSEU</name>
<dbReference type="Pfam" id="PF20704">
    <property type="entry name" value="KH_NucS_shadow"/>
    <property type="match status" value="1"/>
</dbReference>
<dbReference type="RefSeq" id="WP_343976132.1">
    <property type="nucleotide sequence ID" value="NZ_BAAAJG010000008.1"/>
</dbReference>